<dbReference type="AlphaFoldDB" id="A0A1Z2LDY3"/>
<sequence>MLTALMICARIWSVDGRPEPFGTWDTWDDRLYLLIPFDREKQDYVNYSTSRLFAAIYPEAVTLSPLIASPYWHRMADGCEAQQARFLAEVATRITYPYSSPDRGGDAIAHWAPAESWRPPSRPLTTYAPGRVRGTLPGLAVNRLARHEKSALWLSRRSRKDQGRTLPLHGRLTPVLLRDPEPRYVKWEGTIWHSTRTDDLIKQEVARKRQELERTHSNGVSGGPCGPGRGGCCGVCELSRCMDAGGAFTLFRVPPVPVPGPGAVIRGDDLSPRPSSRP</sequence>
<organism evidence="1 2">
    <name type="scientific">Streptomyces albireticuli</name>
    <dbReference type="NCBI Taxonomy" id="1940"/>
    <lineage>
        <taxon>Bacteria</taxon>
        <taxon>Bacillati</taxon>
        <taxon>Actinomycetota</taxon>
        <taxon>Actinomycetes</taxon>
        <taxon>Kitasatosporales</taxon>
        <taxon>Streptomycetaceae</taxon>
        <taxon>Streptomyces</taxon>
    </lineage>
</organism>
<evidence type="ECO:0000313" key="1">
    <source>
        <dbReference type="EMBL" id="ARZ72509.1"/>
    </source>
</evidence>
<proteinExistence type="predicted"/>
<evidence type="ECO:0000313" key="2">
    <source>
        <dbReference type="Proteomes" id="UP000195755"/>
    </source>
</evidence>
<name>A0A1Z2LDY3_9ACTN</name>
<dbReference type="KEGG" id="salj:SMD11_6933"/>
<dbReference type="EMBL" id="CP021744">
    <property type="protein sequence ID" value="ARZ72509.1"/>
    <property type="molecule type" value="Genomic_DNA"/>
</dbReference>
<gene>
    <name evidence="1" type="ORF">SMD11_6933</name>
</gene>
<accession>A0A1Z2LDY3</accession>
<reference evidence="1 2" key="1">
    <citation type="submission" date="2017-06" db="EMBL/GenBank/DDBJ databases">
        <title>Streptomyces albireticuli Genome sequencing and assembly.</title>
        <authorList>
            <person name="Wang Y."/>
            <person name="Du B."/>
            <person name="Ding Y."/>
            <person name="Liu H."/>
            <person name="Hou Q."/>
            <person name="Liu K."/>
            <person name="Yao L."/>
            <person name="Wang C."/>
        </authorList>
    </citation>
    <scope>NUCLEOTIDE SEQUENCE [LARGE SCALE GENOMIC DNA]</scope>
    <source>
        <strain evidence="1 2">MDJK11</strain>
    </source>
</reference>
<protein>
    <submittedName>
        <fullName evidence="1">Uncharacterized protein</fullName>
    </submittedName>
</protein>
<dbReference type="Proteomes" id="UP000195755">
    <property type="component" value="Chromosome"/>
</dbReference>